<organism evidence="1 2">
    <name type="scientific">Parasponia andersonii</name>
    <name type="common">Sponia andersonii</name>
    <dbReference type="NCBI Taxonomy" id="3476"/>
    <lineage>
        <taxon>Eukaryota</taxon>
        <taxon>Viridiplantae</taxon>
        <taxon>Streptophyta</taxon>
        <taxon>Embryophyta</taxon>
        <taxon>Tracheophyta</taxon>
        <taxon>Spermatophyta</taxon>
        <taxon>Magnoliopsida</taxon>
        <taxon>eudicotyledons</taxon>
        <taxon>Gunneridae</taxon>
        <taxon>Pentapetalae</taxon>
        <taxon>rosids</taxon>
        <taxon>fabids</taxon>
        <taxon>Rosales</taxon>
        <taxon>Cannabaceae</taxon>
        <taxon>Parasponia</taxon>
    </lineage>
</organism>
<comment type="caution">
    <text evidence="1">The sequence shown here is derived from an EMBL/GenBank/DDBJ whole genome shotgun (WGS) entry which is preliminary data.</text>
</comment>
<dbReference type="OrthoDB" id="1750257at2759"/>
<proteinExistence type="predicted"/>
<evidence type="ECO:0000313" key="1">
    <source>
        <dbReference type="EMBL" id="PON64719.1"/>
    </source>
</evidence>
<dbReference type="EMBL" id="JXTB01000093">
    <property type="protein sequence ID" value="PON64719.1"/>
    <property type="molecule type" value="Genomic_DNA"/>
</dbReference>
<accession>A0A2P5CUJ2</accession>
<evidence type="ECO:0000313" key="2">
    <source>
        <dbReference type="Proteomes" id="UP000237105"/>
    </source>
</evidence>
<keyword evidence="2" id="KW-1185">Reference proteome</keyword>
<sequence length="63" mass="7137">MSELIKTPNDIEVLRDAGIIKMQSISVEQGMKVFLYGTSELVDSTNTESVDEAFESIKKHYNR</sequence>
<reference evidence="2" key="1">
    <citation type="submission" date="2016-06" db="EMBL/GenBank/DDBJ databases">
        <title>Parallel loss of symbiosis genes in relatives of nitrogen-fixing non-legume Parasponia.</title>
        <authorList>
            <person name="Van Velzen R."/>
            <person name="Holmer R."/>
            <person name="Bu F."/>
            <person name="Rutten L."/>
            <person name="Van Zeijl A."/>
            <person name="Liu W."/>
            <person name="Santuari L."/>
            <person name="Cao Q."/>
            <person name="Sharma T."/>
            <person name="Shen D."/>
            <person name="Roswanjaya Y."/>
            <person name="Wardhani T."/>
            <person name="Kalhor M.S."/>
            <person name="Jansen J."/>
            <person name="Van den Hoogen J."/>
            <person name="Gungor B."/>
            <person name="Hartog M."/>
            <person name="Hontelez J."/>
            <person name="Verver J."/>
            <person name="Yang W.-C."/>
            <person name="Schijlen E."/>
            <person name="Repin R."/>
            <person name="Schilthuizen M."/>
            <person name="Schranz E."/>
            <person name="Heidstra R."/>
            <person name="Miyata K."/>
            <person name="Fedorova E."/>
            <person name="Kohlen W."/>
            <person name="Bisseling T."/>
            <person name="Smit S."/>
            <person name="Geurts R."/>
        </authorList>
    </citation>
    <scope>NUCLEOTIDE SEQUENCE [LARGE SCALE GENOMIC DNA]</scope>
    <source>
        <strain evidence="2">cv. WU1-14</strain>
    </source>
</reference>
<gene>
    <name evidence="1" type="ORF">PanWU01x14_121940</name>
</gene>
<dbReference type="AlphaFoldDB" id="A0A2P5CUJ2"/>
<dbReference type="Proteomes" id="UP000237105">
    <property type="component" value="Unassembled WGS sequence"/>
</dbReference>
<protein>
    <submittedName>
        <fullName evidence="1">Uncharacterized protein</fullName>
    </submittedName>
</protein>
<name>A0A2P5CUJ2_PARAD</name>